<evidence type="ECO:0000313" key="4">
    <source>
        <dbReference type="Proteomes" id="UP001306508"/>
    </source>
</evidence>
<dbReference type="SUPFAM" id="SSF55159">
    <property type="entry name" value="eIF1-like"/>
    <property type="match status" value="1"/>
</dbReference>
<dbReference type="Pfam" id="PF25304">
    <property type="entry name" value="WHD_eIF2D"/>
    <property type="match status" value="1"/>
</dbReference>
<dbReference type="InterPro" id="IPR036885">
    <property type="entry name" value="SWIB_MDM2_dom_sf"/>
</dbReference>
<keyword evidence="4" id="KW-1185">Reference proteome</keyword>
<evidence type="ECO:0000256" key="1">
    <source>
        <dbReference type="SAM" id="MobiDB-lite"/>
    </source>
</evidence>
<dbReference type="EMBL" id="JAWIZZ010000038">
    <property type="protein sequence ID" value="KAK5780989.1"/>
    <property type="molecule type" value="Genomic_DNA"/>
</dbReference>
<dbReference type="InterPro" id="IPR057429">
    <property type="entry name" value="WH_eIF2D"/>
</dbReference>
<dbReference type="PANTHER" id="PTHR12217">
    <property type="entry name" value="EUKARYOTIC TRANSLATION INITIATION FACTOR 2D"/>
    <property type="match status" value="1"/>
</dbReference>
<name>A0AAN7ZSV6_9SACH</name>
<dbReference type="CDD" id="cd11608">
    <property type="entry name" value="eIF2D_C"/>
    <property type="match status" value="1"/>
</dbReference>
<dbReference type="InterPro" id="IPR039759">
    <property type="entry name" value="eIF2D_SUI1"/>
</dbReference>
<organism evidence="3 4">
    <name type="scientific">Arxiozyma heterogenica</name>
    <dbReference type="NCBI Taxonomy" id="278026"/>
    <lineage>
        <taxon>Eukaryota</taxon>
        <taxon>Fungi</taxon>
        <taxon>Dikarya</taxon>
        <taxon>Ascomycota</taxon>
        <taxon>Saccharomycotina</taxon>
        <taxon>Saccharomycetes</taxon>
        <taxon>Saccharomycetales</taxon>
        <taxon>Saccharomycetaceae</taxon>
        <taxon>Arxiozyma</taxon>
    </lineage>
</organism>
<protein>
    <recommendedName>
        <fullName evidence="2">SUI1 domain-containing protein</fullName>
    </recommendedName>
</protein>
<sequence>MFKKEPRVKALSNLKNSERKKLQTRIQTQFNDPEFKFRSNVIKQTNFVSTVTEGTIYTDDDGNIPIFFKEKHNDTIYPTVYTCWSYPRLIPVVLTHKVVLQDHIFNGANLMISGTVPPFDSRLQQNVICGIVDKISPNVVLAIGIVELADLTRYNEIDVLGQSGVAVKIIHHLEDGLFKEFKVRLDVPDSTQIESHEDTNIVQDDEEMNNFASIATNNTADAIIESSSNHKIKVKEIAEVLEKLSMEDVDYFMTRTLYYTIKQDQILSTPINASTFISNHIMKNLPPNLNHEEINVKKSSWKKTAKYLKHFEKEGFLKLKGKGDDLIIVQVNKEKDEIKNFVPYKVSNQMSNNNSNNNDVNNKGNGNSNKTEKNNSANNSFTVETLYKPTSEMKTFLPQQLASIHSEKQDNPPNFVQTEYYTISTIKEVIDFYIKKYSLVNQKNPKTILLDDLLFKMVNKSVKSPKFDRIIPRSQIMEAIVTNNFNEYYKIFDKAGTPLFKAPKRGSAPHINIVTELKIGRKIVTRINNFEVYNIDSEKIASDLRKLCSGSTTISETPQFGLEVQIQGPHGSTIIQYLNDKIGIPNKWIDFENKLKNKNRKK</sequence>
<dbReference type="Pfam" id="PF17832">
    <property type="entry name" value="Pre-PUA"/>
    <property type="match status" value="1"/>
</dbReference>
<dbReference type="Gene3D" id="3.10.400.20">
    <property type="match status" value="1"/>
</dbReference>
<comment type="caution">
    <text evidence="3">The sequence shown here is derived from an EMBL/GenBank/DDBJ whole genome shotgun (WGS) entry which is preliminary data.</text>
</comment>
<gene>
    <name evidence="3" type="ORF">RI543_001376</name>
</gene>
<feature type="compositionally biased region" description="Low complexity" evidence="1">
    <location>
        <begin position="347"/>
        <end position="369"/>
    </location>
</feature>
<dbReference type="InterPro" id="IPR001950">
    <property type="entry name" value="SUI1"/>
</dbReference>
<dbReference type="GO" id="GO:0001731">
    <property type="term" value="P:formation of translation preinitiation complex"/>
    <property type="evidence" value="ECO:0007669"/>
    <property type="project" value="InterPro"/>
</dbReference>
<feature type="region of interest" description="Disordered" evidence="1">
    <location>
        <begin position="347"/>
        <end position="380"/>
    </location>
</feature>
<dbReference type="SUPFAM" id="SSF47592">
    <property type="entry name" value="SWIB/MDM2 domain"/>
    <property type="match status" value="1"/>
</dbReference>
<reference evidence="4" key="1">
    <citation type="submission" date="2023-07" db="EMBL/GenBank/DDBJ databases">
        <title>A draft genome of Kazachstania heterogenica Y-27499.</title>
        <authorList>
            <person name="Donic C."/>
            <person name="Kralova J.S."/>
            <person name="Fidel L."/>
            <person name="Ben-Dor S."/>
            <person name="Jung S."/>
        </authorList>
    </citation>
    <scope>NUCLEOTIDE SEQUENCE [LARGE SCALE GENOMIC DNA]</scope>
    <source>
        <strain evidence="4">Y27499</strain>
    </source>
</reference>
<evidence type="ECO:0000313" key="3">
    <source>
        <dbReference type="EMBL" id="KAK5780989.1"/>
    </source>
</evidence>
<dbReference type="InterPro" id="IPR041366">
    <property type="entry name" value="Pre-PUA"/>
</dbReference>
<dbReference type="PROSITE" id="PS50296">
    <property type="entry name" value="SUI1"/>
    <property type="match status" value="1"/>
</dbReference>
<dbReference type="FunFam" id="3.30.780.10:FF:000008">
    <property type="entry name" value="eukaryotic translation initiation factor 2D"/>
    <property type="match status" value="1"/>
</dbReference>
<evidence type="ECO:0000259" key="2">
    <source>
        <dbReference type="PROSITE" id="PS50296"/>
    </source>
</evidence>
<feature type="domain" description="SUI1" evidence="2">
    <location>
        <begin position="511"/>
        <end position="582"/>
    </location>
</feature>
<dbReference type="InterPro" id="IPR039757">
    <property type="entry name" value="EIF2D"/>
</dbReference>
<dbReference type="Gene3D" id="3.30.780.10">
    <property type="entry name" value="SUI1-like domain"/>
    <property type="match status" value="1"/>
</dbReference>
<dbReference type="InterPro" id="IPR036877">
    <property type="entry name" value="SUI1_dom_sf"/>
</dbReference>
<dbReference type="Proteomes" id="UP001306508">
    <property type="component" value="Unassembled WGS sequence"/>
</dbReference>
<dbReference type="PANTHER" id="PTHR12217:SF4">
    <property type="entry name" value="EUKARYOTIC TRANSLATION INITIATION FACTOR 2D"/>
    <property type="match status" value="1"/>
</dbReference>
<dbReference type="CDD" id="cd21156">
    <property type="entry name" value="PUA_eIF2d-like"/>
    <property type="match status" value="1"/>
</dbReference>
<dbReference type="Pfam" id="PF01253">
    <property type="entry name" value="SUI1"/>
    <property type="match status" value="1"/>
</dbReference>
<accession>A0AAN7ZSV6</accession>
<dbReference type="AlphaFoldDB" id="A0AAN7ZSV6"/>
<dbReference type="InterPro" id="IPR048248">
    <property type="entry name" value="PUA_eIF2d-like"/>
</dbReference>
<proteinExistence type="predicted"/>
<dbReference type="GO" id="GO:0003743">
    <property type="term" value="F:translation initiation factor activity"/>
    <property type="evidence" value="ECO:0007669"/>
    <property type="project" value="InterPro"/>
</dbReference>